<reference evidence="2" key="1">
    <citation type="journal article" date="2016" name="Sci. Rep.">
        <title>Molecular characterization of firefly nuptial gifts: a multi-omics approach sheds light on postcopulatory sexual selection.</title>
        <authorList>
            <person name="Al-Wathiqui N."/>
            <person name="Fallon T.R."/>
            <person name="South A."/>
            <person name="Weng J.K."/>
            <person name="Lewis S.M."/>
        </authorList>
    </citation>
    <scope>NUCLEOTIDE SEQUENCE</scope>
</reference>
<evidence type="ECO:0008006" key="3">
    <source>
        <dbReference type="Google" id="ProtNLM"/>
    </source>
</evidence>
<evidence type="ECO:0000256" key="1">
    <source>
        <dbReference type="SAM" id="SignalP"/>
    </source>
</evidence>
<dbReference type="AlphaFoldDB" id="A0A1Y1KLB3"/>
<evidence type="ECO:0000313" key="2">
    <source>
        <dbReference type="EMBL" id="JAV61251.1"/>
    </source>
</evidence>
<dbReference type="EMBL" id="GEZM01082846">
    <property type="protein sequence ID" value="JAV61251.1"/>
    <property type="molecule type" value="Transcribed_RNA"/>
</dbReference>
<name>A0A1Y1KLB3_PHOPY</name>
<feature type="signal peptide" evidence="1">
    <location>
        <begin position="1"/>
        <end position="18"/>
    </location>
</feature>
<protein>
    <recommendedName>
        <fullName evidence="3">VWFC domain-containing protein</fullName>
    </recommendedName>
</protein>
<keyword evidence="1" id="KW-0732">Signal</keyword>
<accession>A0A1Y1KLB3</accession>
<sequence length="277" mass="31307">MNVVSTFVFSCLILIINAHIYDDRGTLIYEDLSCKPIKQRPSDPLPASYDCDEAFSKPCYYKGKNYNLNKPVEWQQSLTACSSSCRCKENGFLCADLRCPEIGLVTLTSPDCFHIYSINECCNVGQVCPPFENLPTCVVDGKTYMKGQKFFPNNTVLHCVCDENFNGKYEAPHCRKINCGIKLKYAEEIGKRCAPFYDDRAEKKCPSSWICPSDDMKDSVISVSNKLGNELACSYGDRKIPFQDFFERKSTNFLHPPKTMIRCTCSVPPLLTCAIMN</sequence>
<organism evidence="2">
    <name type="scientific">Photinus pyralis</name>
    <name type="common">Common eastern firefly</name>
    <name type="synonym">Lampyris pyralis</name>
    <dbReference type="NCBI Taxonomy" id="7054"/>
    <lineage>
        <taxon>Eukaryota</taxon>
        <taxon>Metazoa</taxon>
        <taxon>Ecdysozoa</taxon>
        <taxon>Arthropoda</taxon>
        <taxon>Hexapoda</taxon>
        <taxon>Insecta</taxon>
        <taxon>Pterygota</taxon>
        <taxon>Neoptera</taxon>
        <taxon>Endopterygota</taxon>
        <taxon>Coleoptera</taxon>
        <taxon>Polyphaga</taxon>
        <taxon>Elateriformia</taxon>
        <taxon>Elateroidea</taxon>
        <taxon>Lampyridae</taxon>
        <taxon>Lampyrinae</taxon>
        <taxon>Photinus</taxon>
    </lineage>
</organism>
<proteinExistence type="predicted"/>
<feature type="chain" id="PRO_5012169037" description="VWFC domain-containing protein" evidence="1">
    <location>
        <begin position="19"/>
        <end position="277"/>
    </location>
</feature>